<dbReference type="InterPro" id="IPR015421">
    <property type="entry name" value="PyrdxlP-dep_Trfase_major"/>
</dbReference>
<accession>A0A1J5TI98</accession>
<comment type="caution">
    <text evidence="4">The sequence shown here is derived from an EMBL/GenBank/DDBJ whole genome shotgun (WGS) entry which is preliminary data.</text>
</comment>
<dbReference type="GO" id="GO:0016846">
    <property type="term" value="F:carbon-sulfur lyase activity"/>
    <property type="evidence" value="ECO:0007669"/>
    <property type="project" value="TreeGrafter"/>
</dbReference>
<organism evidence="4 5">
    <name type="scientific">Marine Group III euryarchaeote CG-Epi1</name>
    <dbReference type="NCBI Taxonomy" id="1888995"/>
    <lineage>
        <taxon>Archaea</taxon>
        <taxon>Methanobacteriati</taxon>
        <taxon>Thermoplasmatota</taxon>
        <taxon>Thermoplasmata</taxon>
        <taxon>Candidatus Thermoprofundales</taxon>
    </lineage>
</organism>
<dbReference type="GO" id="GO:0005737">
    <property type="term" value="C:cytoplasm"/>
    <property type="evidence" value="ECO:0007669"/>
    <property type="project" value="TreeGrafter"/>
</dbReference>
<dbReference type="InterPro" id="IPR000277">
    <property type="entry name" value="Cys/Met-Metab_PyrdxlP-dep_enz"/>
</dbReference>
<dbReference type="AlphaFoldDB" id="A0A1J5TI98"/>
<dbReference type="Gene3D" id="3.90.1150.10">
    <property type="entry name" value="Aspartate Aminotransferase, domain 1"/>
    <property type="match status" value="1"/>
</dbReference>
<dbReference type="CDD" id="cd00614">
    <property type="entry name" value="CGS_like"/>
    <property type="match status" value="1"/>
</dbReference>
<dbReference type="Pfam" id="PF01053">
    <property type="entry name" value="Cys_Met_Meta_PP"/>
    <property type="match status" value="1"/>
</dbReference>
<feature type="compositionally biased region" description="Polar residues" evidence="3">
    <location>
        <begin position="17"/>
        <end position="30"/>
    </location>
</feature>
<dbReference type="STRING" id="1888995.BD935_04640"/>
<evidence type="ECO:0000313" key="5">
    <source>
        <dbReference type="Proteomes" id="UP000183080"/>
    </source>
</evidence>
<dbReference type="InterPro" id="IPR015422">
    <property type="entry name" value="PyrdxlP-dep_Trfase_small"/>
</dbReference>
<evidence type="ECO:0000256" key="3">
    <source>
        <dbReference type="SAM" id="MobiDB-lite"/>
    </source>
</evidence>
<comment type="cofactor">
    <cofactor evidence="1">
        <name>pyridoxal 5'-phosphate</name>
        <dbReference type="ChEBI" id="CHEBI:597326"/>
    </cofactor>
</comment>
<proteinExistence type="predicted"/>
<feature type="region of interest" description="Disordered" evidence="3">
    <location>
        <begin position="1"/>
        <end position="30"/>
    </location>
</feature>
<dbReference type="PIRSF" id="PIRSF001434">
    <property type="entry name" value="CGS"/>
    <property type="match status" value="1"/>
</dbReference>
<evidence type="ECO:0000256" key="1">
    <source>
        <dbReference type="ARBA" id="ARBA00001933"/>
    </source>
</evidence>
<gene>
    <name evidence="4" type="ORF">BD935_04640</name>
</gene>
<evidence type="ECO:0008006" key="6">
    <source>
        <dbReference type="Google" id="ProtNLM"/>
    </source>
</evidence>
<dbReference type="EMBL" id="MIZA01000009">
    <property type="protein sequence ID" value="OIR20679.1"/>
    <property type="molecule type" value="Genomic_DNA"/>
</dbReference>
<dbReference type="Proteomes" id="UP000183080">
    <property type="component" value="Unassembled WGS sequence"/>
</dbReference>
<dbReference type="PANTHER" id="PTHR11808">
    <property type="entry name" value="TRANS-SULFURATION ENZYME FAMILY MEMBER"/>
    <property type="match status" value="1"/>
</dbReference>
<keyword evidence="2" id="KW-0663">Pyridoxal phosphate</keyword>
<dbReference type="InterPro" id="IPR015424">
    <property type="entry name" value="PyrdxlP-dep_Trfase"/>
</dbReference>
<dbReference type="PANTHER" id="PTHR11808:SF80">
    <property type="entry name" value="CYSTATHIONINE GAMMA-LYASE"/>
    <property type="match status" value="1"/>
</dbReference>
<dbReference type="SUPFAM" id="SSF53383">
    <property type="entry name" value="PLP-dependent transferases"/>
    <property type="match status" value="1"/>
</dbReference>
<evidence type="ECO:0000256" key="2">
    <source>
        <dbReference type="ARBA" id="ARBA00022898"/>
    </source>
</evidence>
<name>A0A1J5TI98_9ARCH</name>
<reference evidence="4 5" key="1">
    <citation type="submission" date="2016-08" db="EMBL/GenBank/DDBJ databases">
        <title>New Insights into Marine Group III Euryarchaeota, from dark to light.</title>
        <authorList>
            <person name="Haro-Moreno J.M."/>
            <person name="Rodriguez-Valera F."/>
            <person name="Lopez-Garcia P."/>
            <person name="Moreira D."/>
            <person name="Martin-Cuadrado A.B."/>
        </authorList>
    </citation>
    <scope>NUCLEOTIDE SEQUENCE [LARGE SCALE GENOMIC DNA]</scope>
    <source>
        <strain evidence="4">CG-Epi1</strain>
    </source>
</reference>
<dbReference type="Gene3D" id="3.40.640.10">
    <property type="entry name" value="Type I PLP-dependent aspartate aminotransferase-like (Major domain)"/>
    <property type="match status" value="1"/>
</dbReference>
<protein>
    <recommendedName>
        <fullName evidence="6">Cystathionine beta-lyase</fullName>
    </recommendedName>
</protein>
<sequence>MVSNTNDKKKLGKGTKSVHSGTSPSENSLNTPVYQTSTFYLDDKGYKMWMAGEPRAPVYSGRYYNPTNRAVERKIADLEGAEDALVFSSGMAAICTTLINFLGQGDRIVTTRNLYGGTVGVLDQDFVRFGIDVHYVDVRDLDAVENALKEKETKILYCETVTNPLLEISDLPALAALAKKYGAVSIVDSTFATPISCNPIEHGFDLVIHSLTKMLNGHSDILGGTVAGKTKTINKIWEKLRNFGGSMDPHQASLVERGMKTLQIRYERSTETAAKLANWLEAHPKIKKVIYPGLKSHDDFELSKKILSDSGNMVSFVVNGGDDEGRKMLNNMSVASQAISLGGVESLISMPYATTHASWTQEARIAAGIDLGFIRFSTGLEDFEDLKNDFDQALSSL</sequence>
<dbReference type="FunFam" id="3.40.640.10:FF:000046">
    <property type="entry name" value="Cystathionine gamma-lyase"/>
    <property type="match status" value="1"/>
</dbReference>
<dbReference type="GO" id="GO:0019346">
    <property type="term" value="P:transsulfuration"/>
    <property type="evidence" value="ECO:0007669"/>
    <property type="project" value="InterPro"/>
</dbReference>
<dbReference type="GO" id="GO:0030170">
    <property type="term" value="F:pyridoxal phosphate binding"/>
    <property type="evidence" value="ECO:0007669"/>
    <property type="project" value="InterPro"/>
</dbReference>
<evidence type="ECO:0000313" key="4">
    <source>
        <dbReference type="EMBL" id="OIR20679.1"/>
    </source>
</evidence>